<reference evidence="15 16" key="1">
    <citation type="journal article" date="2020" name="Microbiol. Resour. Announc.">
        <title>Draft Genome Sequence of a Cladosporium Species Isolated from the Mesophotic Ascidian Didemnum maculosum.</title>
        <authorList>
            <person name="Gioti A."/>
            <person name="Siaperas R."/>
            <person name="Nikolaivits E."/>
            <person name="Le Goff G."/>
            <person name="Ouazzani J."/>
            <person name="Kotoulas G."/>
            <person name="Topakas E."/>
        </authorList>
    </citation>
    <scope>NUCLEOTIDE SEQUENCE [LARGE SCALE GENOMIC DNA]</scope>
    <source>
        <strain evidence="15 16">TM138-S3</strain>
    </source>
</reference>
<dbReference type="GeneID" id="96010701"/>
<keyword evidence="6" id="KW-0186">Copper</keyword>
<gene>
    <name evidence="15" type="ORF">WHR41_09259</name>
</gene>
<evidence type="ECO:0000256" key="6">
    <source>
        <dbReference type="ARBA" id="ARBA00023008"/>
    </source>
</evidence>
<evidence type="ECO:0000256" key="5">
    <source>
        <dbReference type="ARBA" id="ARBA00023002"/>
    </source>
</evidence>
<dbReference type="InterPro" id="IPR002227">
    <property type="entry name" value="Tyrosinase_Cu-bd"/>
</dbReference>
<organism evidence="15 16">
    <name type="scientific">Cladosporium halotolerans</name>
    <dbReference type="NCBI Taxonomy" id="1052096"/>
    <lineage>
        <taxon>Eukaryota</taxon>
        <taxon>Fungi</taxon>
        <taxon>Dikarya</taxon>
        <taxon>Ascomycota</taxon>
        <taxon>Pezizomycotina</taxon>
        <taxon>Dothideomycetes</taxon>
        <taxon>Dothideomycetidae</taxon>
        <taxon>Cladosporiales</taxon>
        <taxon>Cladosporiaceae</taxon>
        <taxon>Cladosporium</taxon>
    </lineage>
</organism>
<feature type="region of interest" description="Disordered" evidence="11">
    <location>
        <begin position="505"/>
        <end position="531"/>
    </location>
</feature>
<dbReference type="GO" id="GO:0046872">
    <property type="term" value="F:metal ion binding"/>
    <property type="evidence" value="ECO:0007669"/>
    <property type="project" value="UniProtKB-KW"/>
</dbReference>
<feature type="signal peptide" evidence="12">
    <location>
        <begin position="1"/>
        <end position="18"/>
    </location>
</feature>
<sequence length="701" mass="76830">MKFSSLFCTLSVASSVFAHSSTPFAQDVDEIVDEPHVLEERQSGGYVAVTGVNQNAVYPRLEVRQMLFTKPNQWTLFVLGLQRFQQMSQNERMSYYQIAGIHGVPRQNWDGVGQCSSCRGTDGYCTHDSVLFPAWHRAYLALFEQAFMNVVNDLARSYPDNRRAWMTGAASTMRFPYWDWAAHPAPGYPALPNVMSDKYISVETPTGMQTIINPLFRHDFQNPRDMVYTPFINWQVTLRYPNSNSNTASSVTQSSTNAFNNIRASLQDQVYQLFSTCRNYAGFAGDTSSNNRCSNSLEGIHNTIHTTLGGPGSSSTSAGHMTYLSTAAFDPGFWLHHMMVDRLFALWQGANPNSFGASQASPHATWTIPAGQVQNANSPLTPFHRNTNGDFWTSNGVRDWKTFKYTYPEFANTDGSPNAIMQQINRLYGPGATATAGSTKRTALPEPQGYASSYEQGDSTEEEGPATTASTGFSASFSLDLGLGGSESSTTTSSVASAGTGSVSYNAGNGTSPAFPTGTASPLRENSTPLRANNGSSYQYICHVQTPRYALNGSYSVFLFNGEPENPDPTSWSFDKNLIGPAGVLAQPGMTEKNITAYYGIPITRTLVYEYTRGGIADLTPKNVDTYLQQKLRWKVAGPQGQEIDHKTIPGFKVEVFSSTAAKTASDDELPEWSEFIPLHKATEGLPTCSCEEEDDSPSTY</sequence>
<dbReference type="InterPro" id="IPR050316">
    <property type="entry name" value="Tyrosinase/Hemocyanin"/>
</dbReference>
<dbReference type="EMBL" id="JAAQHG020000080">
    <property type="protein sequence ID" value="KAL1582012.1"/>
    <property type="molecule type" value="Genomic_DNA"/>
</dbReference>
<keyword evidence="16" id="KW-1185">Reference proteome</keyword>
<feature type="domain" description="Tyrosinase copper-binding" evidence="14">
    <location>
        <begin position="330"/>
        <end position="341"/>
    </location>
</feature>
<keyword evidence="5" id="KW-0560">Oxidoreductase</keyword>
<accession>A0AB34KA60</accession>
<dbReference type="InterPro" id="IPR008922">
    <property type="entry name" value="Di-copper_centre_dom_sf"/>
</dbReference>
<dbReference type="InterPro" id="IPR041640">
    <property type="entry name" value="Tyrosinase_C"/>
</dbReference>
<dbReference type="Gene3D" id="2.60.310.20">
    <property type="match status" value="1"/>
</dbReference>
<dbReference type="RefSeq" id="XP_069225119.1">
    <property type="nucleotide sequence ID" value="XM_069377863.1"/>
</dbReference>
<evidence type="ECO:0000256" key="8">
    <source>
        <dbReference type="ARBA" id="ARBA00023101"/>
    </source>
</evidence>
<feature type="domain" description="Tyrosinase copper-binding" evidence="13">
    <location>
        <begin position="127"/>
        <end position="144"/>
    </location>
</feature>
<dbReference type="PRINTS" id="PR00092">
    <property type="entry name" value="TYROSINASE"/>
</dbReference>
<keyword evidence="12" id="KW-0732">Signal</keyword>
<dbReference type="Pfam" id="PF18132">
    <property type="entry name" value="Tyrosinase_C"/>
    <property type="match status" value="1"/>
</dbReference>
<keyword evidence="7" id="KW-0503">Monooxygenase</keyword>
<dbReference type="SUPFAM" id="SSF48056">
    <property type="entry name" value="Di-copper centre-containing domain"/>
    <property type="match status" value="1"/>
</dbReference>
<comment type="cofactor">
    <cofactor evidence="1">
        <name>Cu(2+)</name>
        <dbReference type="ChEBI" id="CHEBI:29036"/>
    </cofactor>
</comment>
<dbReference type="PANTHER" id="PTHR11474:SF76">
    <property type="entry name" value="SHKT DOMAIN-CONTAINING PROTEIN"/>
    <property type="match status" value="1"/>
</dbReference>
<dbReference type="GO" id="GO:0004503">
    <property type="term" value="F:tyrosinase activity"/>
    <property type="evidence" value="ECO:0007669"/>
    <property type="project" value="UniProtKB-EC"/>
</dbReference>
<evidence type="ECO:0000259" key="14">
    <source>
        <dbReference type="PROSITE" id="PS00498"/>
    </source>
</evidence>
<dbReference type="Proteomes" id="UP000803884">
    <property type="component" value="Unassembled WGS sequence"/>
</dbReference>
<feature type="region of interest" description="Disordered" evidence="11">
    <location>
        <begin position="432"/>
        <end position="471"/>
    </location>
</feature>
<evidence type="ECO:0000256" key="1">
    <source>
        <dbReference type="ARBA" id="ARBA00001973"/>
    </source>
</evidence>
<dbReference type="AlphaFoldDB" id="A0AB34KA60"/>
<dbReference type="PANTHER" id="PTHR11474">
    <property type="entry name" value="TYROSINASE FAMILY MEMBER"/>
    <property type="match status" value="1"/>
</dbReference>
<evidence type="ECO:0000259" key="13">
    <source>
        <dbReference type="PROSITE" id="PS00497"/>
    </source>
</evidence>
<dbReference type="PROSITE" id="PS00498">
    <property type="entry name" value="TYROSINASE_2"/>
    <property type="match status" value="1"/>
</dbReference>
<evidence type="ECO:0000256" key="12">
    <source>
        <dbReference type="SAM" id="SignalP"/>
    </source>
</evidence>
<dbReference type="Pfam" id="PF00264">
    <property type="entry name" value="Tyrosinase"/>
    <property type="match status" value="1"/>
</dbReference>
<evidence type="ECO:0000256" key="2">
    <source>
        <dbReference type="ARBA" id="ARBA00009928"/>
    </source>
</evidence>
<dbReference type="EC" id="1.14.18.1" evidence="3"/>
<evidence type="ECO:0000256" key="3">
    <source>
        <dbReference type="ARBA" id="ARBA00011906"/>
    </source>
</evidence>
<evidence type="ECO:0000256" key="11">
    <source>
        <dbReference type="SAM" id="MobiDB-lite"/>
    </source>
</evidence>
<evidence type="ECO:0000256" key="4">
    <source>
        <dbReference type="ARBA" id="ARBA00022723"/>
    </source>
</evidence>
<comment type="catalytic activity">
    <reaction evidence="10">
        <text>L-tyrosine + O2 = L-dopaquinone + H2O</text>
        <dbReference type="Rhea" id="RHEA:18117"/>
        <dbReference type="ChEBI" id="CHEBI:15377"/>
        <dbReference type="ChEBI" id="CHEBI:15379"/>
        <dbReference type="ChEBI" id="CHEBI:57924"/>
        <dbReference type="ChEBI" id="CHEBI:58315"/>
        <dbReference type="EC" id="1.14.18.1"/>
    </reaction>
</comment>
<keyword evidence="4" id="KW-0479">Metal-binding</keyword>
<dbReference type="GO" id="GO:0042438">
    <property type="term" value="P:melanin biosynthetic process"/>
    <property type="evidence" value="ECO:0007669"/>
    <property type="project" value="UniProtKB-KW"/>
</dbReference>
<evidence type="ECO:0000313" key="15">
    <source>
        <dbReference type="EMBL" id="KAL1582012.1"/>
    </source>
</evidence>
<evidence type="ECO:0000256" key="10">
    <source>
        <dbReference type="ARBA" id="ARBA00048881"/>
    </source>
</evidence>
<comment type="caution">
    <text evidence="15">The sequence shown here is derived from an EMBL/GenBank/DDBJ whole genome shotgun (WGS) entry which is preliminary data.</text>
</comment>
<feature type="chain" id="PRO_5044301275" description="tyrosinase" evidence="12">
    <location>
        <begin position="19"/>
        <end position="701"/>
    </location>
</feature>
<protein>
    <recommendedName>
        <fullName evidence="3">tyrosinase</fullName>
        <ecNumber evidence="3">1.14.18.1</ecNumber>
    </recommendedName>
</protein>
<dbReference type="PROSITE" id="PS00497">
    <property type="entry name" value="TYROSINASE_1"/>
    <property type="match status" value="1"/>
</dbReference>
<proteinExistence type="inferred from homology"/>
<dbReference type="Gene3D" id="1.10.1280.10">
    <property type="entry name" value="Di-copper center containing domain from catechol oxidase"/>
    <property type="match status" value="1"/>
</dbReference>
<keyword evidence="8" id="KW-0470">Melanin biosynthesis</keyword>
<comment type="catalytic activity">
    <reaction evidence="9">
        <text>2 L-dopa + O2 = 2 L-dopaquinone + 2 H2O</text>
        <dbReference type="Rhea" id="RHEA:34287"/>
        <dbReference type="ChEBI" id="CHEBI:15377"/>
        <dbReference type="ChEBI" id="CHEBI:15379"/>
        <dbReference type="ChEBI" id="CHEBI:57504"/>
        <dbReference type="ChEBI" id="CHEBI:57924"/>
        <dbReference type="EC" id="1.14.18.1"/>
    </reaction>
</comment>
<comment type="similarity">
    <text evidence="2">Belongs to the tyrosinase family.</text>
</comment>
<evidence type="ECO:0000256" key="9">
    <source>
        <dbReference type="ARBA" id="ARBA00048233"/>
    </source>
</evidence>
<evidence type="ECO:0000313" key="16">
    <source>
        <dbReference type="Proteomes" id="UP000803884"/>
    </source>
</evidence>
<evidence type="ECO:0000256" key="7">
    <source>
        <dbReference type="ARBA" id="ARBA00023033"/>
    </source>
</evidence>
<name>A0AB34KA60_9PEZI</name>